<dbReference type="PANTHER" id="PTHR40266">
    <property type="entry name" value="TOXIN HIGB-1"/>
    <property type="match status" value="1"/>
</dbReference>
<evidence type="ECO:0000313" key="1">
    <source>
        <dbReference type="EMBL" id="OIQ92128.1"/>
    </source>
</evidence>
<comment type="caution">
    <text evidence="1">The sequence shown here is derived from an EMBL/GenBank/DDBJ whole genome shotgun (WGS) entry which is preliminary data.</text>
</comment>
<name>A0A1J5R7Z3_9ZZZZ</name>
<dbReference type="EMBL" id="MLJW01000240">
    <property type="protein sequence ID" value="OIQ92128.1"/>
    <property type="molecule type" value="Genomic_DNA"/>
</dbReference>
<dbReference type="PANTHER" id="PTHR40266:SF2">
    <property type="entry name" value="TOXIN HIGB-1"/>
    <property type="match status" value="1"/>
</dbReference>
<reference evidence="1" key="1">
    <citation type="submission" date="2016-10" db="EMBL/GenBank/DDBJ databases">
        <title>Sequence of Gallionella enrichment culture.</title>
        <authorList>
            <person name="Poehlein A."/>
            <person name="Muehling M."/>
            <person name="Daniel R."/>
        </authorList>
    </citation>
    <scope>NUCLEOTIDE SEQUENCE</scope>
</reference>
<dbReference type="Gene3D" id="3.30.2310.20">
    <property type="entry name" value="RelE-like"/>
    <property type="match status" value="1"/>
</dbReference>
<accession>A0A1J5R7Z3</accession>
<dbReference type="Pfam" id="PF05015">
    <property type="entry name" value="HigB-like_toxin"/>
    <property type="match status" value="1"/>
</dbReference>
<organism evidence="1">
    <name type="scientific">mine drainage metagenome</name>
    <dbReference type="NCBI Taxonomy" id="410659"/>
    <lineage>
        <taxon>unclassified sequences</taxon>
        <taxon>metagenomes</taxon>
        <taxon>ecological metagenomes</taxon>
    </lineage>
</organism>
<dbReference type="InterPro" id="IPR035093">
    <property type="entry name" value="RelE/ParE_toxin_dom_sf"/>
</dbReference>
<dbReference type="SUPFAM" id="SSF143011">
    <property type="entry name" value="RelE-like"/>
    <property type="match status" value="1"/>
</dbReference>
<gene>
    <name evidence="1" type="ORF">GALL_259650</name>
</gene>
<proteinExistence type="predicted"/>
<protein>
    <submittedName>
        <fullName evidence="1">Plasmid maintenance system killer protein</fullName>
    </submittedName>
</protein>
<dbReference type="InterPro" id="IPR007711">
    <property type="entry name" value="HigB-1"/>
</dbReference>
<sequence length="92" mass="10398">MIKSFRHKGLQAFFETGSKAGIQPKHAARLGNQLDQLNAAKSPDDMGLPGWKLHKLSGDLADHWSIWVSGNWRLTFTFDGEDAILVDYQDYH</sequence>
<dbReference type="AlphaFoldDB" id="A0A1J5R7Z3"/>